<evidence type="ECO:0008006" key="6">
    <source>
        <dbReference type="Google" id="ProtNLM"/>
    </source>
</evidence>
<reference evidence="5" key="2">
    <citation type="submission" date="2023-07" db="EMBL/GenBank/DDBJ databases">
        <title>Yangia mangrovi SAOS 153D genome.</title>
        <authorList>
            <person name="Verma A."/>
            <person name="Pal Y."/>
            <person name="Sundharam S."/>
            <person name="Bisht B."/>
            <person name="Srinivasan K."/>
        </authorList>
    </citation>
    <scope>NUCLEOTIDE SEQUENCE [LARGE SCALE GENOMIC DNA]</scope>
    <source>
        <strain evidence="5">SAOS 153D</strain>
    </source>
</reference>
<evidence type="ECO:0000313" key="3">
    <source>
        <dbReference type="EMBL" id="MCT4371719.1"/>
    </source>
</evidence>
<evidence type="ECO:0000256" key="1">
    <source>
        <dbReference type="SAM" id="Phobius"/>
    </source>
</evidence>
<keyword evidence="1" id="KW-0472">Membrane</keyword>
<keyword evidence="2" id="KW-0732">Signal</keyword>
<keyword evidence="1" id="KW-1133">Transmembrane helix</keyword>
<feature type="chain" id="PRO_5012901084" description="VPLPA-CTERM protein sorting domain-containing protein" evidence="2">
    <location>
        <begin position="25"/>
        <end position="247"/>
    </location>
</feature>
<reference evidence="3" key="3">
    <citation type="submission" date="2024-05" db="EMBL/GenBank/DDBJ databases">
        <title>Yangia mangrovi SAOS 153D genome.</title>
        <authorList>
            <person name="Verma A."/>
            <person name="Pal Y."/>
            <person name="Sundharam S."/>
            <person name="Bisht B."/>
            <person name="Srinivasan K."/>
        </authorList>
    </citation>
    <scope>NUCLEOTIDE SEQUENCE</scope>
    <source>
        <strain evidence="3">SAOS 153D</strain>
    </source>
</reference>
<protein>
    <recommendedName>
        <fullName evidence="6">VPLPA-CTERM protein sorting domain-containing protein</fullName>
    </recommendedName>
</protein>
<keyword evidence="1" id="KW-0812">Transmembrane</keyword>
<name>A0A2A3K1Z6_9RHOB</name>
<gene>
    <name evidence="3" type="ORF">CLG85_015885</name>
    <name evidence="4" type="ORF">CLG85_02555</name>
</gene>
<feature type="transmembrane region" description="Helical" evidence="1">
    <location>
        <begin position="218"/>
        <end position="238"/>
    </location>
</feature>
<evidence type="ECO:0000313" key="4">
    <source>
        <dbReference type="EMBL" id="PBD20690.1"/>
    </source>
</evidence>
<evidence type="ECO:0000256" key="2">
    <source>
        <dbReference type="SAM" id="SignalP"/>
    </source>
</evidence>
<proteinExistence type="predicted"/>
<dbReference type="EMBL" id="NTHN01000026">
    <property type="protein sequence ID" value="PBD20690.1"/>
    <property type="molecule type" value="Genomic_DNA"/>
</dbReference>
<comment type="caution">
    <text evidence="4">The sequence shown here is derived from an EMBL/GenBank/DDBJ whole genome shotgun (WGS) entry which is preliminary data.</text>
</comment>
<sequence>MMLLKPIICAAALIAAGSSADALTATFTDSYYSASGVYSSAFDFTELITAAADHDVDFEVIAAFVSFEGYTPEVWRQTRTSYHSERWCSRRVWTGYAYVCVAYYRETEATWDRGDNIDDTAHVVFSSGDALSDATYALPVETSTISHSSSSSTHNTYTNFAMFGPVSDRIDAGAALLNDLADGILGYTYTLTGDPFEMFSVSLGLEYQGYDASSVAPVPLPGAFSGLLGAVAGIGLFARRRKGGAMA</sequence>
<reference evidence="4" key="1">
    <citation type="submission" date="2017-09" db="EMBL/GenBank/DDBJ databases">
        <title>Yangia sp. SAOS 153D whole genome sequencing.</title>
        <authorList>
            <person name="Verma A."/>
            <person name="Krishnamurthi S."/>
        </authorList>
    </citation>
    <scope>NUCLEOTIDE SEQUENCE [LARGE SCALE GENOMIC DNA]</scope>
    <source>
        <strain evidence="4">SAOS 153D</strain>
    </source>
</reference>
<feature type="signal peptide" evidence="2">
    <location>
        <begin position="1"/>
        <end position="24"/>
    </location>
</feature>
<dbReference type="EMBL" id="NTHN02000030">
    <property type="protein sequence ID" value="MCT4371719.1"/>
    <property type="molecule type" value="Genomic_DNA"/>
</dbReference>
<evidence type="ECO:0000313" key="5">
    <source>
        <dbReference type="Proteomes" id="UP000217448"/>
    </source>
</evidence>
<accession>A0A2A3K1Z6</accession>
<dbReference type="Proteomes" id="UP000217448">
    <property type="component" value="Unassembled WGS sequence"/>
</dbReference>
<organism evidence="4">
    <name type="scientific">Alloyangia mangrovi</name>
    <dbReference type="NCBI Taxonomy" id="1779329"/>
    <lineage>
        <taxon>Bacteria</taxon>
        <taxon>Pseudomonadati</taxon>
        <taxon>Pseudomonadota</taxon>
        <taxon>Alphaproteobacteria</taxon>
        <taxon>Rhodobacterales</taxon>
        <taxon>Roseobacteraceae</taxon>
        <taxon>Alloyangia</taxon>
    </lineage>
</organism>
<dbReference type="AlphaFoldDB" id="A0A2A3K1Z6"/>
<dbReference type="RefSeq" id="WP_095880843.1">
    <property type="nucleotide sequence ID" value="NZ_NTHN02000030.1"/>
</dbReference>
<keyword evidence="5" id="KW-1185">Reference proteome</keyword>